<feature type="compositionally biased region" description="Basic and acidic residues" evidence="1">
    <location>
        <begin position="140"/>
        <end position="149"/>
    </location>
</feature>
<reference evidence="2 3" key="1">
    <citation type="journal article" date="2021" name="Elife">
        <title>Chloroplast acquisition without the gene transfer in kleptoplastic sea slugs, Plakobranchus ocellatus.</title>
        <authorList>
            <person name="Maeda T."/>
            <person name="Takahashi S."/>
            <person name="Yoshida T."/>
            <person name="Shimamura S."/>
            <person name="Takaki Y."/>
            <person name="Nagai Y."/>
            <person name="Toyoda A."/>
            <person name="Suzuki Y."/>
            <person name="Arimoto A."/>
            <person name="Ishii H."/>
            <person name="Satoh N."/>
            <person name="Nishiyama T."/>
            <person name="Hasebe M."/>
            <person name="Maruyama T."/>
            <person name="Minagawa J."/>
            <person name="Obokata J."/>
            <person name="Shigenobu S."/>
        </authorList>
    </citation>
    <scope>NUCLEOTIDE SEQUENCE [LARGE SCALE GENOMIC DNA]</scope>
</reference>
<evidence type="ECO:0008006" key="4">
    <source>
        <dbReference type="Google" id="ProtNLM"/>
    </source>
</evidence>
<organism evidence="2 3">
    <name type="scientific">Elysia marginata</name>
    <dbReference type="NCBI Taxonomy" id="1093978"/>
    <lineage>
        <taxon>Eukaryota</taxon>
        <taxon>Metazoa</taxon>
        <taxon>Spiralia</taxon>
        <taxon>Lophotrochozoa</taxon>
        <taxon>Mollusca</taxon>
        <taxon>Gastropoda</taxon>
        <taxon>Heterobranchia</taxon>
        <taxon>Euthyneura</taxon>
        <taxon>Panpulmonata</taxon>
        <taxon>Sacoglossa</taxon>
        <taxon>Placobranchoidea</taxon>
        <taxon>Plakobranchidae</taxon>
        <taxon>Elysia</taxon>
    </lineage>
</organism>
<protein>
    <recommendedName>
        <fullName evidence="4">Repulsive guidance molecule C-terminal domain-containing protein</fullName>
    </recommendedName>
</protein>
<dbReference type="Proteomes" id="UP000762676">
    <property type="component" value="Unassembled WGS sequence"/>
</dbReference>
<evidence type="ECO:0000256" key="1">
    <source>
        <dbReference type="SAM" id="MobiDB-lite"/>
    </source>
</evidence>
<sequence>PFVESESDFEQCNTQEGVLSIQKSCGKHQEQINEADERHDDQGMCRHDDQEMYRHLFNGLRCVADKVPNCFSLYFRVMGHYIHSPHKCELTETQILELQRLVAGPREEEEEKVSTSPSPPIPQKSSDNGRMLEEDADESPSIHDKNDTIDREEEIVEGSLTTYLEPDNNDTVLFENGGDYNSTSKSPAGSDKNGEVVVLAWTLSTATCLATVAVLLPWTLAS</sequence>
<feature type="non-terminal residue" evidence="2">
    <location>
        <position position="1"/>
    </location>
</feature>
<comment type="caution">
    <text evidence="2">The sequence shown here is derived from an EMBL/GenBank/DDBJ whole genome shotgun (WGS) entry which is preliminary data.</text>
</comment>
<gene>
    <name evidence="2" type="ORF">ElyMa_000050200</name>
</gene>
<accession>A0AAV4EFC7</accession>
<dbReference type="AlphaFoldDB" id="A0AAV4EFC7"/>
<dbReference type="EMBL" id="BMAT01000075">
    <property type="protein sequence ID" value="GFR59208.1"/>
    <property type="molecule type" value="Genomic_DNA"/>
</dbReference>
<evidence type="ECO:0000313" key="2">
    <source>
        <dbReference type="EMBL" id="GFR59208.1"/>
    </source>
</evidence>
<feature type="region of interest" description="Disordered" evidence="1">
    <location>
        <begin position="106"/>
        <end position="150"/>
    </location>
</feature>
<proteinExistence type="predicted"/>
<keyword evidence="3" id="KW-1185">Reference proteome</keyword>
<evidence type="ECO:0000313" key="3">
    <source>
        <dbReference type="Proteomes" id="UP000762676"/>
    </source>
</evidence>
<name>A0AAV4EFC7_9GAST</name>